<accession>A0A5E4NIC8</accession>
<organism evidence="1 2">
    <name type="scientific">Cinara cedri</name>
    <dbReference type="NCBI Taxonomy" id="506608"/>
    <lineage>
        <taxon>Eukaryota</taxon>
        <taxon>Metazoa</taxon>
        <taxon>Ecdysozoa</taxon>
        <taxon>Arthropoda</taxon>
        <taxon>Hexapoda</taxon>
        <taxon>Insecta</taxon>
        <taxon>Pterygota</taxon>
        <taxon>Neoptera</taxon>
        <taxon>Paraneoptera</taxon>
        <taxon>Hemiptera</taxon>
        <taxon>Sternorrhyncha</taxon>
        <taxon>Aphidomorpha</taxon>
        <taxon>Aphidoidea</taxon>
        <taxon>Aphididae</taxon>
        <taxon>Lachninae</taxon>
        <taxon>Cinara</taxon>
    </lineage>
</organism>
<dbReference type="OrthoDB" id="6624630at2759"/>
<dbReference type="EMBL" id="CABPRJ010001948">
    <property type="protein sequence ID" value="VVC42356.1"/>
    <property type="molecule type" value="Genomic_DNA"/>
</dbReference>
<name>A0A5E4NIC8_9HEMI</name>
<proteinExistence type="predicted"/>
<evidence type="ECO:0000313" key="1">
    <source>
        <dbReference type="EMBL" id="VVC42356.1"/>
    </source>
</evidence>
<dbReference type="AlphaFoldDB" id="A0A5E4NIC8"/>
<reference evidence="1 2" key="1">
    <citation type="submission" date="2019-08" db="EMBL/GenBank/DDBJ databases">
        <authorList>
            <person name="Alioto T."/>
            <person name="Alioto T."/>
            <person name="Gomez Garrido J."/>
        </authorList>
    </citation>
    <scope>NUCLEOTIDE SEQUENCE [LARGE SCALE GENOMIC DNA]</scope>
</reference>
<evidence type="ECO:0000313" key="2">
    <source>
        <dbReference type="Proteomes" id="UP000325440"/>
    </source>
</evidence>
<dbReference type="Proteomes" id="UP000325440">
    <property type="component" value="Unassembled WGS sequence"/>
</dbReference>
<keyword evidence="2" id="KW-1185">Reference proteome</keyword>
<dbReference type="PANTHER" id="PTHR47272">
    <property type="entry name" value="DDE_TNP_1_7 DOMAIN-CONTAINING PROTEIN"/>
    <property type="match status" value="1"/>
</dbReference>
<protein>
    <submittedName>
        <fullName evidence="1">Uncharacterized protein</fullName>
    </submittedName>
</protein>
<sequence length="104" mass="11815">MPNESSGEESVIEDDGELALPKTTLVQALDSLQVVHVPVPKIVKQYNSHIVVDLTGILVTLYKTELKTHKWYMTVLLQMFDKGTSNARLCYQQDCHPFKQQKVN</sequence>
<gene>
    <name evidence="1" type="ORF">CINCED_3A017742</name>
</gene>